<feature type="transmembrane region" description="Helical" evidence="8">
    <location>
        <begin position="21"/>
        <end position="42"/>
    </location>
</feature>
<organism evidence="10 11">
    <name type="scientific">Cryobacterium sandaracinum</name>
    <dbReference type="NCBI Taxonomy" id="1259247"/>
    <lineage>
        <taxon>Bacteria</taxon>
        <taxon>Bacillati</taxon>
        <taxon>Actinomycetota</taxon>
        <taxon>Actinomycetes</taxon>
        <taxon>Micrococcales</taxon>
        <taxon>Microbacteriaceae</taxon>
        <taxon>Cryobacterium</taxon>
    </lineage>
</organism>
<feature type="transmembrane region" description="Helical" evidence="8">
    <location>
        <begin position="310"/>
        <end position="334"/>
    </location>
</feature>
<evidence type="ECO:0000259" key="9">
    <source>
        <dbReference type="PROSITE" id="PS50850"/>
    </source>
</evidence>
<dbReference type="PANTHER" id="PTHR48023">
    <property type="entry name" value="D-XYLOSE-PROTON SYMPORTER-LIKE 2"/>
    <property type="match status" value="1"/>
</dbReference>
<evidence type="ECO:0000256" key="6">
    <source>
        <dbReference type="ARBA" id="ARBA00023136"/>
    </source>
</evidence>
<feature type="transmembrane region" description="Helical" evidence="8">
    <location>
        <begin position="381"/>
        <end position="404"/>
    </location>
</feature>
<keyword evidence="6 8" id="KW-0472">Membrane</keyword>
<comment type="subcellular location">
    <subcellularLocation>
        <location evidence="1">Cell membrane</location>
        <topology evidence="1">Multi-pass membrane protein</topology>
    </subcellularLocation>
</comment>
<feature type="transmembrane region" description="Helical" evidence="8">
    <location>
        <begin position="444"/>
        <end position="465"/>
    </location>
</feature>
<dbReference type="InterPro" id="IPR050820">
    <property type="entry name" value="MFS_Sugar_Transporter"/>
</dbReference>
<accession>A0ABY2JH40</accession>
<dbReference type="PROSITE" id="PS50850">
    <property type="entry name" value="MFS"/>
    <property type="match status" value="1"/>
</dbReference>
<dbReference type="InterPro" id="IPR020846">
    <property type="entry name" value="MFS_dom"/>
</dbReference>
<feature type="transmembrane region" description="Helical" evidence="8">
    <location>
        <begin position="195"/>
        <end position="214"/>
    </location>
</feature>
<protein>
    <submittedName>
        <fullName evidence="10">MFS transporter</fullName>
    </submittedName>
</protein>
<dbReference type="Pfam" id="PF00083">
    <property type="entry name" value="Sugar_tr"/>
    <property type="match status" value="1"/>
</dbReference>
<keyword evidence="11" id="KW-1185">Reference proteome</keyword>
<evidence type="ECO:0000313" key="11">
    <source>
        <dbReference type="Proteomes" id="UP000297851"/>
    </source>
</evidence>
<comment type="caution">
    <text evidence="10">The sequence shown here is derived from an EMBL/GenBank/DDBJ whole genome shotgun (WGS) entry which is preliminary data.</text>
</comment>
<keyword evidence="5 8" id="KW-1133">Transmembrane helix</keyword>
<evidence type="ECO:0000256" key="2">
    <source>
        <dbReference type="ARBA" id="ARBA00010992"/>
    </source>
</evidence>
<evidence type="ECO:0000256" key="1">
    <source>
        <dbReference type="ARBA" id="ARBA00004651"/>
    </source>
</evidence>
<dbReference type="PRINTS" id="PR00171">
    <property type="entry name" value="SUGRTRNSPORT"/>
</dbReference>
<feature type="transmembrane region" description="Helical" evidence="8">
    <location>
        <begin position="341"/>
        <end position="361"/>
    </location>
</feature>
<dbReference type="PANTHER" id="PTHR48023:SF4">
    <property type="entry name" value="D-XYLOSE-PROTON SYMPORTER-LIKE 2"/>
    <property type="match status" value="1"/>
</dbReference>
<dbReference type="Proteomes" id="UP000297851">
    <property type="component" value="Unassembled WGS sequence"/>
</dbReference>
<evidence type="ECO:0000256" key="7">
    <source>
        <dbReference type="RuleBase" id="RU003346"/>
    </source>
</evidence>
<evidence type="ECO:0000256" key="5">
    <source>
        <dbReference type="ARBA" id="ARBA00022989"/>
    </source>
</evidence>
<proteinExistence type="inferred from homology"/>
<feature type="transmembrane region" description="Helical" evidence="8">
    <location>
        <begin position="416"/>
        <end position="438"/>
    </location>
</feature>
<comment type="similarity">
    <text evidence="2 7">Belongs to the major facilitator superfamily. Sugar transporter (TC 2.A.1.1) family.</text>
</comment>
<name>A0ABY2JH40_9MICO</name>
<feature type="domain" description="Major facilitator superfamily (MFS) profile" evidence="9">
    <location>
        <begin position="29"/>
        <end position="469"/>
    </location>
</feature>
<dbReference type="SUPFAM" id="SSF103473">
    <property type="entry name" value="MFS general substrate transporter"/>
    <property type="match status" value="1"/>
</dbReference>
<keyword evidence="3 7" id="KW-0813">Transport</keyword>
<evidence type="ECO:0000256" key="8">
    <source>
        <dbReference type="SAM" id="Phobius"/>
    </source>
</evidence>
<reference evidence="10 11" key="1">
    <citation type="submission" date="2019-03" db="EMBL/GenBank/DDBJ databases">
        <title>Genomics of glacier-inhabiting Cryobacterium strains.</title>
        <authorList>
            <person name="Liu Q."/>
            <person name="Xin Y.-H."/>
        </authorList>
    </citation>
    <scope>NUCLEOTIDE SEQUENCE [LARGE SCALE GENOMIC DNA]</scope>
    <source>
        <strain evidence="10 11">TMT2-16</strain>
    </source>
</reference>
<feature type="transmembrane region" description="Helical" evidence="8">
    <location>
        <begin position="62"/>
        <end position="82"/>
    </location>
</feature>
<evidence type="ECO:0000256" key="3">
    <source>
        <dbReference type="ARBA" id="ARBA00022448"/>
    </source>
</evidence>
<dbReference type="InterPro" id="IPR003663">
    <property type="entry name" value="Sugar/inositol_transpt"/>
</dbReference>
<evidence type="ECO:0000313" key="10">
    <source>
        <dbReference type="EMBL" id="TFD05435.1"/>
    </source>
</evidence>
<dbReference type="InterPro" id="IPR005829">
    <property type="entry name" value="Sugar_transporter_CS"/>
</dbReference>
<evidence type="ECO:0000256" key="4">
    <source>
        <dbReference type="ARBA" id="ARBA00022692"/>
    </source>
</evidence>
<dbReference type="PROSITE" id="PS00216">
    <property type="entry name" value="SUGAR_TRANSPORT_1"/>
    <property type="match status" value="1"/>
</dbReference>
<sequence length="478" mass="50613">MPSSSSTAANRQTSIDDDGVLGGRGVVRIASVAALGGLLFGYDSAVINGAVSAVQSHFQADATSLGFAVASALLGAAAGALLAGRLADRLGRLAVMRIAAVLFLVSAIGTGFAPSLWVLILFRIVGGFGVGMAAVISPAYIAEIAPSRVRGRLGALQQLAIVSGIFISLLIDFIIAEMAGGSGEPFWFGLEAWRWMFLAMAVPAILYGALSLSIPESPRFLIATHRLSEAKAILTKLVGAANIDAKVERIRETMEREKAPSWRDLKSPNGRIARVVWIGLGLAIFQQFIGINVIFYYSNVLWVAVGFDEGQAFVITIISATINIVTTLIAIATIDRFGRKPLLIIGSIAMTVTLTTMSIIFGTANVVNGSPVLEGAQGPIALIAANLFVVAFGMSWGPVVWVLLSEMFPNRMRAAGLSLATGGLWVSNWIITVTFPGLKDLSLALAYGFYALCALLSLFFVLRFIEETKGKELEDVQG</sequence>
<dbReference type="InterPro" id="IPR036259">
    <property type="entry name" value="MFS_trans_sf"/>
</dbReference>
<gene>
    <name evidence="10" type="ORF">E3T25_04025</name>
</gene>
<feature type="transmembrane region" description="Helical" evidence="8">
    <location>
        <begin position="94"/>
        <end position="114"/>
    </location>
</feature>
<dbReference type="Gene3D" id="1.20.1250.20">
    <property type="entry name" value="MFS general substrate transporter like domains"/>
    <property type="match status" value="1"/>
</dbReference>
<dbReference type="EMBL" id="SOGO01000012">
    <property type="protein sequence ID" value="TFD05435.1"/>
    <property type="molecule type" value="Genomic_DNA"/>
</dbReference>
<feature type="transmembrane region" description="Helical" evidence="8">
    <location>
        <begin position="120"/>
        <end position="141"/>
    </location>
</feature>
<dbReference type="InterPro" id="IPR005828">
    <property type="entry name" value="MFS_sugar_transport-like"/>
</dbReference>
<feature type="transmembrane region" description="Helical" evidence="8">
    <location>
        <begin position="275"/>
        <end position="298"/>
    </location>
</feature>
<keyword evidence="4 8" id="KW-0812">Transmembrane</keyword>
<feature type="transmembrane region" description="Helical" evidence="8">
    <location>
        <begin position="153"/>
        <end position="175"/>
    </location>
</feature>
<dbReference type="PROSITE" id="PS00217">
    <property type="entry name" value="SUGAR_TRANSPORT_2"/>
    <property type="match status" value="1"/>
</dbReference>
<dbReference type="NCBIfam" id="TIGR00879">
    <property type="entry name" value="SP"/>
    <property type="match status" value="1"/>
</dbReference>